<proteinExistence type="predicted"/>
<evidence type="ECO:0000313" key="2">
    <source>
        <dbReference type="EMBL" id="MPN55770.1"/>
    </source>
</evidence>
<sequence length="121" mass="12517">MADVAERAAARTDVTEDHEGGGAAAEAFADVGAGRFLADGVQLLLAQHRLDLAEAAGAVAGLDANPFGLPQRLGDRDDLDRDACGLQFALLLDAFLLGFSHVVCPVAAAVAARVARPPRER</sequence>
<name>A0A645IY15_9ZZZZ</name>
<feature type="compositionally biased region" description="Basic and acidic residues" evidence="1">
    <location>
        <begin position="1"/>
        <end position="20"/>
    </location>
</feature>
<reference evidence="2" key="1">
    <citation type="submission" date="2019-08" db="EMBL/GenBank/DDBJ databases">
        <authorList>
            <person name="Kucharzyk K."/>
            <person name="Murdoch R.W."/>
            <person name="Higgins S."/>
            <person name="Loffler F."/>
        </authorList>
    </citation>
    <scope>NUCLEOTIDE SEQUENCE</scope>
</reference>
<feature type="region of interest" description="Disordered" evidence="1">
    <location>
        <begin position="1"/>
        <end position="21"/>
    </location>
</feature>
<comment type="caution">
    <text evidence="2">The sequence shown here is derived from an EMBL/GenBank/DDBJ whole genome shotgun (WGS) entry which is preliminary data.</text>
</comment>
<dbReference type="EMBL" id="VSSQ01125361">
    <property type="protein sequence ID" value="MPN55770.1"/>
    <property type="molecule type" value="Genomic_DNA"/>
</dbReference>
<evidence type="ECO:0000256" key="1">
    <source>
        <dbReference type="SAM" id="MobiDB-lite"/>
    </source>
</evidence>
<protein>
    <submittedName>
        <fullName evidence="2">Uncharacterized protein</fullName>
    </submittedName>
</protein>
<gene>
    <name evidence="2" type="ORF">SDC9_203454</name>
</gene>
<accession>A0A645IY15</accession>
<dbReference type="AlphaFoldDB" id="A0A645IY15"/>
<organism evidence="2">
    <name type="scientific">bioreactor metagenome</name>
    <dbReference type="NCBI Taxonomy" id="1076179"/>
    <lineage>
        <taxon>unclassified sequences</taxon>
        <taxon>metagenomes</taxon>
        <taxon>ecological metagenomes</taxon>
    </lineage>
</organism>